<evidence type="ECO:0000259" key="4">
    <source>
        <dbReference type="PROSITE" id="PS50949"/>
    </source>
</evidence>
<keyword evidence="2" id="KW-0238">DNA-binding</keyword>
<dbReference type="SMART" id="SM00866">
    <property type="entry name" value="UTRA"/>
    <property type="match status" value="1"/>
</dbReference>
<dbReference type="PANTHER" id="PTHR44846:SF12">
    <property type="entry name" value="HTH-TYPE TRANSCRIPTIONAL REGULATOR TRER"/>
    <property type="match status" value="1"/>
</dbReference>
<proteinExistence type="predicted"/>
<dbReference type="RefSeq" id="WP_104871324.1">
    <property type="nucleotide sequence ID" value="NZ_PUAP01000017.1"/>
</dbReference>
<keyword evidence="1" id="KW-0805">Transcription regulation</keyword>
<dbReference type="GO" id="GO:0003700">
    <property type="term" value="F:DNA-binding transcription factor activity"/>
    <property type="evidence" value="ECO:0007669"/>
    <property type="project" value="InterPro"/>
</dbReference>
<dbReference type="InterPro" id="IPR036390">
    <property type="entry name" value="WH_DNA-bd_sf"/>
</dbReference>
<accession>A0A2S7RW82</accession>
<evidence type="ECO:0000313" key="5">
    <source>
        <dbReference type="EMBL" id="PQF24150.1"/>
    </source>
</evidence>
<dbReference type="InterPro" id="IPR011663">
    <property type="entry name" value="UTRA"/>
</dbReference>
<feature type="domain" description="HTH gntR-type" evidence="4">
    <location>
        <begin position="1"/>
        <end position="69"/>
    </location>
</feature>
<evidence type="ECO:0000256" key="1">
    <source>
        <dbReference type="ARBA" id="ARBA00023015"/>
    </source>
</evidence>
<dbReference type="InterPro" id="IPR050679">
    <property type="entry name" value="Bact_HTH_transcr_reg"/>
</dbReference>
<dbReference type="AlphaFoldDB" id="A0A2S7RW82"/>
<dbReference type="Proteomes" id="UP000244022">
    <property type="component" value="Unassembled WGS sequence"/>
</dbReference>
<evidence type="ECO:0000313" key="8">
    <source>
        <dbReference type="Proteomes" id="UP000244022"/>
    </source>
</evidence>
<dbReference type="EMBL" id="PUAP01000017">
    <property type="protein sequence ID" value="PQF24150.1"/>
    <property type="molecule type" value="Genomic_DNA"/>
</dbReference>
<dbReference type="PROSITE" id="PS50949">
    <property type="entry name" value="HTH_GNTR"/>
    <property type="match status" value="1"/>
</dbReference>
<evidence type="ECO:0000256" key="3">
    <source>
        <dbReference type="ARBA" id="ARBA00023163"/>
    </source>
</evidence>
<organism evidence="5 7">
    <name type="scientific">Enterococcus mundtii</name>
    <dbReference type="NCBI Taxonomy" id="53346"/>
    <lineage>
        <taxon>Bacteria</taxon>
        <taxon>Bacillati</taxon>
        <taxon>Bacillota</taxon>
        <taxon>Bacilli</taxon>
        <taxon>Lactobacillales</taxon>
        <taxon>Enterococcaceae</taxon>
        <taxon>Enterococcus</taxon>
    </lineage>
</organism>
<name>A0A2S7RW82_ENTMU</name>
<dbReference type="Pfam" id="PF00392">
    <property type="entry name" value="GntR"/>
    <property type="match status" value="1"/>
</dbReference>
<dbReference type="GO" id="GO:0003677">
    <property type="term" value="F:DNA binding"/>
    <property type="evidence" value="ECO:0007669"/>
    <property type="project" value="UniProtKB-KW"/>
</dbReference>
<evidence type="ECO:0000256" key="2">
    <source>
        <dbReference type="ARBA" id="ARBA00023125"/>
    </source>
</evidence>
<dbReference type="SUPFAM" id="SSF64288">
    <property type="entry name" value="Chorismate lyase-like"/>
    <property type="match status" value="1"/>
</dbReference>
<reference evidence="5 7" key="1">
    <citation type="journal article" date="2018" name="Pathog. Dis.">
        <title>Whole-genome sequencing based characterization of antimicrobial resistance in Enterococcus.</title>
        <authorList>
            <person name="Tyson G."/>
        </authorList>
    </citation>
    <scope>NUCLEOTIDE SEQUENCE [LARGE SCALE GENOMIC DNA]</scope>
    <source>
        <strain evidence="5 7">CVM N55263</strain>
    </source>
</reference>
<dbReference type="SUPFAM" id="SSF46785">
    <property type="entry name" value="Winged helix' DNA-binding domain"/>
    <property type="match status" value="1"/>
</dbReference>
<dbReference type="PANTHER" id="PTHR44846">
    <property type="entry name" value="MANNOSYL-D-GLYCERATE TRANSPORT/METABOLISM SYSTEM REPRESSOR MNGR-RELATED"/>
    <property type="match status" value="1"/>
</dbReference>
<reference evidence="6 8" key="2">
    <citation type="submission" date="2018-03" db="EMBL/GenBank/DDBJ databases">
        <title>Draft genome sequences of four Enterococcus mundtii strains isolated from beef slaughterhouses in Kenya.</title>
        <authorList>
            <person name="Wambui J."/>
            <person name="Stevens M."/>
            <person name="Njage P."/>
            <person name="Stephan R."/>
            <person name="Tasara T."/>
        </authorList>
    </citation>
    <scope>NUCLEOTIDE SEQUENCE [LARGE SCALE GENOMIC DNA]</scope>
    <source>
        <strain evidence="6 8">H18-EM</strain>
    </source>
</reference>
<protein>
    <submittedName>
        <fullName evidence="5">Trehalose operon repressor</fullName>
    </submittedName>
    <submittedName>
        <fullName evidence="6">UTRA domain-containing protein</fullName>
    </submittedName>
</protein>
<evidence type="ECO:0000313" key="7">
    <source>
        <dbReference type="Proteomes" id="UP000237934"/>
    </source>
</evidence>
<dbReference type="GO" id="GO:0045892">
    <property type="term" value="P:negative regulation of DNA-templated transcription"/>
    <property type="evidence" value="ECO:0007669"/>
    <property type="project" value="TreeGrafter"/>
</dbReference>
<dbReference type="PRINTS" id="PR00035">
    <property type="entry name" value="HTHGNTR"/>
</dbReference>
<dbReference type="InterPro" id="IPR028978">
    <property type="entry name" value="Chorismate_lyase_/UTRA_dom_sf"/>
</dbReference>
<gene>
    <name evidence="6" type="ORF">C6N14_08250</name>
    <name evidence="5" type="ORF">CUS89_05225</name>
</gene>
<keyword evidence="3" id="KW-0804">Transcription</keyword>
<dbReference type="Proteomes" id="UP000237934">
    <property type="component" value="Unassembled WGS sequence"/>
</dbReference>
<sequence length="239" mass="27860">MSKYEQLSNLILERIHQGAYPPDSFLPSERKLMAEFGVTRDTIRSALKSLESTGYIEKIPARGSKVLAHDKIDFFVSDLSGTSEKYHSENHSFNTEILSLKKIIVDEQLRENSGFSLGESVWYLLRRRLLNGRALILEVDYLRTTVVPDLTKEIINQSLYRYLENQLHLKLNCSKKEISVENITTPIAQYLDLGKHDKNIFVVRNWAYLTDYTHFQYTESWHQVDSFKFVLLADRPMNH</sequence>
<dbReference type="SMART" id="SM00345">
    <property type="entry name" value="HTH_GNTR"/>
    <property type="match status" value="1"/>
</dbReference>
<dbReference type="Pfam" id="PF07702">
    <property type="entry name" value="UTRA"/>
    <property type="match status" value="1"/>
</dbReference>
<dbReference type="InterPro" id="IPR000524">
    <property type="entry name" value="Tscrpt_reg_HTH_GntR"/>
</dbReference>
<dbReference type="Gene3D" id="3.40.1410.10">
    <property type="entry name" value="Chorismate lyase-like"/>
    <property type="match status" value="1"/>
</dbReference>
<dbReference type="EMBL" id="PYGR01000029">
    <property type="protein sequence ID" value="PTO35322.1"/>
    <property type="molecule type" value="Genomic_DNA"/>
</dbReference>
<dbReference type="CDD" id="cd07377">
    <property type="entry name" value="WHTH_GntR"/>
    <property type="match status" value="1"/>
</dbReference>
<dbReference type="InterPro" id="IPR036388">
    <property type="entry name" value="WH-like_DNA-bd_sf"/>
</dbReference>
<dbReference type="Gene3D" id="1.10.10.10">
    <property type="entry name" value="Winged helix-like DNA-binding domain superfamily/Winged helix DNA-binding domain"/>
    <property type="match status" value="1"/>
</dbReference>
<evidence type="ECO:0000313" key="6">
    <source>
        <dbReference type="EMBL" id="PTO35322.1"/>
    </source>
</evidence>
<comment type="caution">
    <text evidence="5">The sequence shown here is derived from an EMBL/GenBank/DDBJ whole genome shotgun (WGS) entry which is preliminary data.</text>
</comment>